<evidence type="ECO:0000313" key="1">
    <source>
        <dbReference type="EMBL" id="KAA6356465.1"/>
    </source>
</evidence>
<dbReference type="OrthoDB" id="268479at2759"/>
<organism evidence="1 3">
    <name type="scientific">Streblomastix strix</name>
    <dbReference type="NCBI Taxonomy" id="222440"/>
    <lineage>
        <taxon>Eukaryota</taxon>
        <taxon>Metamonada</taxon>
        <taxon>Preaxostyla</taxon>
        <taxon>Oxymonadida</taxon>
        <taxon>Streblomastigidae</taxon>
        <taxon>Streblomastix</taxon>
    </lineage>
</organism>
<evidence type="ECO:0000313" key="3">
    <source>
        <dbReference type="Proteomes" id="UP000324800"/>
    </source>
</evidence>
<dbReference type="Gene3D" id="3.60.20.10">
    <property type="entry name" value="Glutamine Phosphoribosylpyrophosphate, subunit 1, domain 1"/>
    <property type="match status" value="1"/>
</dbReference>
<protein>
    <submittedName>
        <fullName evidence="1">Uncharacterized protein</fullName>
    </submittedName>
</protein>
<dbReference type="InterPro" id="IPR029055">
    <property type="entry name" value="Ntn_hydrolases_N"/>
</dbReference>
<comment type="caution">
    <text evidence="1">The sequence shown here is derived from an EMBL/GenBank/DDBJ whole genome shotgun (WGS) entry which is preliminary data.</text>
</comment>
<gene>
    <name evidence="2" type="ORF">EZS28_015096</name>
    <name evidence="1" type="ORF">EZS28_048007</name>
</gene>
<feature type="non-terminal residue" evidence="1">
    <location>
        <position position="1"/>
    </location>
</feature>
<name>A0A5J4TG71_9EUKA</name>
<dbReference type="AlphaFoldDB" id="A0A5J4TG71"/>
<reference evidence="1 3" key="1">
    <citation type="submission" date="2019-03" db="EMBL/GenBank/DDBJ databases">
        <title>Single cell metagenomics reveals metabolic interactions within the superorganism composed of flagellate Streblomastix strix and complex community of Bacteroidetes bacteria on its surface.</title>
        <authorList>
            <person name="Treitli S.C."/>
            <person name="Kolisko M."/>
            <person name="Husnik F."/>
            <person name="Keeling P."/>
            <person name="Hampl V."/>
        </authorList>
    </citation>
    <scope>NUCLEOTIDE SEQUENCE [LARGE SCALE GENOMIC DNA]</scope>
    <source>
        <strain evidence="1">ST1C</strain>
    </source>
</reference>
<accession>A0A5J4TG71</accession>
<dbReference type="EMBL" id="SNRW01032925">
    <property type="protein sequence ID" value="KAA6356465.1"/>
    <property type="molecule type" value="Genomic_DNA"/>
</dbReference>
<proteinExistence type="predicted"/>
<dbReference type="SUPFAM" id="SSF56235">
    <property type="entry name" value="N-terminal nucleophile aminohydrolases (Ntn hydrolases)"/>
    <property type="match status" value="1"/>
</dbReference>
<dbReference type="EMBL" id="SNRW01003608">
    <property type="protein sequence ID" value="KAA6389380.1"/>
    <property type="molecule type" value="Genomic_DNA"/>
</dbReference>
<dbReference type="Proteomes" id="UP000324800">
    <property type="component" value="Unassembled WGS sequence"/>
</dbReference>
<evidence type="ECO:0000313" key="2">
    <source>
        <dbReference type="EMBL" id="KAA6389380.1"/>
    </source>
</evidence>
<sequence length="77" mass="8515">EGSAGSLIEPLLDSVILQHHRLPDFKVRDIPLQDALDIAHQALVAAAERDIHTGDFAEIFIVTRGGVEKQVRTLKFD</sequence>